<keyword evidence="2" id="KW-1185">Reference proteome</keyword>
<name>A0A5E4QN22_9NEOP</name>
<dbReference type="Proteomes" id="UP000324832">
    <property type="component" value="Unassembled WGS sequence"/>
</dbReference>
<reference evidence="1 2" key="1">
    <citation type="submission" date="2017-07" db="EMBL/GenBank/DDBJ databases">
        <authorList>
            <person name="Talla V."/>
            <person name="Backstrom N."/>
        </authorList>
    </citation>
    <scope>NUCLEOTIDE SEQUENCE [LARGE SCALE GENOMIC DNA]</scope>
</reference>
<protein>
    <submittedName>
        <fullName evidence="1">Uncharacterized protein</fullName>
    </submittedName>
</protein>
<organism evidence="1 2">
    <name type="scientific">Leptidea sinapis</name>
    <dbReference type="NCBI Taxonomy" id="189913"/>
    <lineage>
        <taxon>Eukaryota</taxon>
        <taxon>Metazoa</taxon>
        <taxon>Ecdysozoa</taxon>
        <taxon>Arthropoda</taxon>
        <taxon>Hexapoda</taxon>
        <taxon>Insecta</taxon>
        <taxon>Pterygota</taxon>
        <taxon>Neoptera</taxon>
        <taxon>Endopterygota</taxon>
        <taxon>Lepidoptera</taxon>
        <taxon>Glossata</taxon>
        <taxon>Ditrysia</taxon>
        <taxon>Papilionoidea</taxon>
        <taxon>Pieridae</taxon>
        <taxon>Dismorphiinae</taxon>
        <taxon>Leptidea</taxon>
    </lineage>
</organism>
<gene>
    <name evidence="1" type="ORF">LSINAPIS_LOCUS10283</name>
</gene>
<dbReference type="EMBL" id="FZQP02004111">
    <property type="protein sequence ID" value="VVC99393.1"/>
    <property type="molecule type" value="Genomic_DNA"/>
</dbReference>
<sequence>MMLDLNGVSLGERQAELNYKVAEAVKNQINFKDLEALEENSDVDKLYKIDIASKLKRIHYIQGVLKCGDSLYVSRALKYDFIYGDEFSAIINPDNLNQEIFPYMSLRMKKKLLENVASRVRNQARLQSFFEYCMKIRMFNLAFKFSICLSELTKLYILNTNFEFIKNQKNCQLFIGDSFILALAYILKLDIVSQDIVMKFSNLFLVDAEKYLDMIEKHYHKNASTRFGARISKSIMTKHKDRVLRNPFVYIHILHKKVLAHHSTSEDAKSYIRDLLPDHVDDFWLSNIYSTYKYIFDLIPKSEIFQFYKSAFTNKYETDFFEMNVQFYYLNYFEFLSQEERENIALKHIEAGEELLGENYDFIWYKFVDYEVAFPAIKKCLLVTNDSGIRNDMFKTLVNSARNQRHLENLFIYYYERHVNEPEYYKDVFIDTVADNKNIFEFDEGCWTAFNKILYSIEVYTPGCNKRDRFRAFCIIYHIINDIEMPEALIYYILHDFNSYEFLKHRDKLTDAQWLQIYDNMYEVHHKHMNEINERLITGAGDTQIKNEMLEQIRKFLSLLEFFKKSMNDIPKNILNFITSNINYFQYCDFFRKDVKEEKITESLLLRLLKKDKRLLILDKTRKNKIFDKMNDDIGLRLNRFAMVLKIYFSNDAIAKEFLEFFQSCIGKATYDYKYYRVIKTAVCSLFQLADEDYKVNLMSKYAPIEAKIDHKNIGRDVLGIQEAICRHAGYSRPPVPLSSILQYIKGDYVHFCLPIFNMYLADLPLPKAMQFIEAVLNAPVSIQKHGIRLAFKMFSTEKLEKLVRDIWNKSKNLSIRMIIYKDLFAKVKNTEGDDQKQLFEILKTFTKTLHEDDQEEVFKLIKSNEMPEQFRAEYLNAAWFAIKLFSFKKNFNMRRKIMIVQTIENNIALIEKKYIRTEIIDEFVKEMLDEDGLAQEYKPREHELNAAMWSLIETFIFFVRNEEDLSDSQELLKTITASCQKSWDRIHEDKYILREFLCTFLNKNKNKCCDGCDVLVNQINTKSLLELCLQSLQKLCPLQEVYLNVLGLKLNIATRKVLSYSLTDLDEIARLFIKEVLPILNGMINRNIFCKIFISKISSEINSCICVMASYHNNWDAPDILTIHVCSELLGVNKSTSLLALTLMPTDAYTDHTRGLMKCFLDDLKKINDFEVQSYYYDKFYASSYSVGYFVQFTEEENKTFDCTANENEEPRVEK</sequence>
<accession>A0A5E4QN22</accession>
<evidence type="ECO:0000313" key="2">
    <source>
        <dbReference type="Proteomes" id="UP000324832"/>
    </source>
</evidence>
<evidence type="ECO:0000313" key="1">
    <source>
        <dbReference type="EMBL" id="VVC99393.1"/>
    </source>
</evidence>
<proteinExistence type="predicted"/>
<dbReference type="AlphaFoldDB" id="A0A5E4QN22"/>